<reference evidence="1 2" key="1">
    <citation type="submission" date="2014-02" db="EMBL/GenBank/DDBJ databases">
        <title>The genome sequence of Colletotrichum fioriniae PJ7.</title>
        <authorList>
            <person name="Baroncelli R."/>
            <person name="Thon M.R."/>
        </authorList>
    </citation>
    <scope>NUCLEOTIDE SEQUENCE [LARGE SCALE GENOMIC DNA]</scope>
    <source>
        <strain evidence="1 2">PJ7</strain>
    </source>
</reference>
<dbReference type="HOGENOM" id="CLU_1161040_0_0_1"/>
<organism evidence="1 2">
    <name type="scientific">Colletotrichum fioriniae PJ7</name>
    <dbReference type="NCBI Taxonomy" id="1445577"/>
    <lineage>
        <taxon>Eukaryota</taxon>
        <taxon>Fungi</taxon>
        <taxon>Dikarya</taxon>
        <taxon>Ascomycota</taxon>
        <taxon>Pezizomycotina</taxon>
        <taxon>Sordariomycetes</taxon>
        <taxon>Hypocreomycetidae</taxon>
        <taxon>Glomerellales</taxon>
        <taxon>Glomerellaceae</taxon>
        <taxon>Colletotrichum</taxon>
        <taxon>Colletotrichum acutatum species complex</taxon>
    </lineage>
</organism>
<accession>A0A010QKS0</accession>
<dbReference type="AlphaFoldDB" id="A0A010QKS0"/>
<dbReference type="eggNOG" id="ENOG502T5TM">
    <property type="taxonomic scope" value="Eukaryota"/>
</dbReference>
<dbReference type="KEGG" id="cfj:CFIO01_04085"/>
<dbReference type="OrthoDB" id="4846016at2759"/>
<name>A0A010QKS0_9PEZI</name>
<comment type="caution">
    <text evidence="1">The sequence shown here is derived from an EMBL/GenBank/DDBJ whole genome shotgun (WGS) entry which is preliminary data.</text>
</comment>
<protein>
    <submittedName>
        <fullName evidence="1">Uncharacterized protein</fullName>
    </submittedName>
</protein>
<keyword evidence="2" id="KW-1185">Reference proteome</keyword>
<dbReference type="Proteomes" id="UP000020467">
    <property type="component" value="Unassembled WGS sequence"/>
</dbReference>
<gene>
    <name evidence="1" type="ORF">CFIO01_04085</name>
</gene>
<evidence type="ECO:0000313" key="2">
    <source>
        <dbReference type="Proteomes" id="UP000020467"/>
    </source>
</evidence>
<dbReference type="EMBL" id="JARH01000733">
    <property type="protein sequence ID" value="EXF77280.1"/>
    <property type="molecule type" value="Genomic_DNA"/>
</dbReference>
<evidence type="ECO:0000313" key="1">
    <source>
        <dbReference type="EMBL" id="EXF77280.1"/>
    </source>
</evidence>
<proteinExistence type="predicted"/>
<sequence>MHDVDTTEIRSKIWGRVFDHWNANKKVPAPSKPSKRRVAASTVHFGTLTAIAPLGHRHNWDRPAVVPKQRRAGEPVFLKVKLQHWSLAATPEIAFKFCDAKGSDFPGNYQIKFDWLPGRDLFHAKQEVTSQWDIAELRRIGCANMDLVLYWTGKELLSSLAAEAPGAADSSRLPGQPANETDHESADSSELMHVWLCLDGWKGIQEAYLAYQQQGPVVGVIAMCKSASLWILLMALSVF</sequence>